<evidence type="ECO:0000313" key="1">
    <source>
        <dbReference type="EMBL" id="KAH9327744.1"/>
    </source>
</evidence>
<sequence>MMIQVSSQGVRDPEKPSEYALTSRVPRLAPMPFVFSLFPSFLGLLAFSDETATLQGGGLMTAALNRAAVL</sequence>
<keyword evidence="2" id="KW-1185">Reference proteome</keyword>
<gene>
    <name evidence="1" type="ORF">KI387_007922</name>
</gene>
<accession>A0AA38GQR5</accession>
<organism evidence="1 2">
    <name type="scientific">Taxus chinensis</name>
    <name type="common">Chinese yew</name>
    <name type="synonym">Taxus wallichiana var. chinensis</name>
    <dbReference type="NCBI Taxonomy" id="29808"/>
    <lineage>
        <taxon>Eukaryota</taxon>
        <taxon>Viridiplantae</taxon>
        <taxon>Streptophyta</taxon>
        <taxon>Embryophyta</taxon>
        <taxon>Tracheophyta</taxon>
        <taxon>Spermatophyta</taxon>
        <taxon>Pinopsida</taxon>
        <taxon>Pinidae</taxon>
        <taxon>Conifers II</taxon>
        <taxon>Cupressales</taxon>
        <taxon>Taxaceae</taxon>
        <taxon>Taxus</taxon>
    </lineage>
</organism>
<comment type="caution">
    <text evidence="1">The sequence shown here is derived from an EMBL/GenBank/DDBJ whole genome shotgun (WGS) entry which is preliminary data.</text>
</comment>
<name>A0AA38GQR5_TAXCH</name>
<dbReference type="EMBL" id="JAHRHJ020000002">
    <property type="protein sequence ID" value="KAH9327744.1"/>
    <property type="molecule type" value="Genomic_DNA"/>
</dbReference>
<protein>
    <submittedName>
        <fullName evidence="1">Uncharacterized protein</fullName>
    </submittedName>
</protein>
<reference evidence="1 2" key="1">
    <citation type="journal article" date="2021" name="Nat. Plants">
        <title>The Taxus genome provides insights into paclitaxel biosynthesis.</title>
        <authorList>
            <person name="Xiong X."/>
            <person name="Gou J."/>
            <person name="Liao Q."/>
            <person name="Li Y."/>
            <person name="Zhou Q."/>
            <person name="Bi G."/>
            <person name="Li C."/>
            <person name="Du R."/>
            <person name="Wang X."/>
            <person name="Sun T."/>
            <person name="Guo L."/>
            <person name="Liang H."/>
            <person name="Lu P."/>
            <person name="Wu Y."/>
            <person name="Zhang Z."/>
            <person name="Ro D.K."/>
            <person name="Shang Y."/>
            <person name="Huang S."/>
            <person name="Yan J."/>
        </authorList>
    </citation>
    <scope>NUCLEOTIDE SEQUENCE [LARGE SCALE GENOMIC DNA]</scope>
    <source>
        <strain evidence="1">Ta-2019</strain>
    </source>
</reference>
<proteinExistence type="predicted"/>
<dbReference type="Proteomes" id="UP000824469">
    <property type="component" value="Unassembled WGS sequence"/>
</dbReference>
<evidence type="ECO:0000313" key="2">
    <source>
        <dbReference type="Proteomes" id="UP000824469"/>
    </source>
</evidence>
<dbReference type="AlphaFoldDB" id="A0AA38GQR5"/>
<feature type="non-terminal residue" evidence="1">
    <location>
        <position position="70"/>
    </location>
</feature>